<dbReference type="EMBL" id="JAUEPU010000014">
    <property type="protein sequence ID" value="KAK0496684.1"/>
    <property type="molecule type" value="Genomic_DNA"/>
</dbReference>
<evidence type="ECO:0000313" key="3">
    <source>
        <dbReference type="Proteomes" id="UP001175228"/>
    </source>
</evidence>
<dbReference type="Proteomes" id="UP001175228">
    <property type="component" value="Unassembled WGS sequence"/>
</dbReference>
<accession>A0AA39Q7N9</accession>
<name>A0AA39Q7N9_9AGAR</name>
<keyword evidence="1" id="KW-0812">Transmembrane</keyword>
<protein>
    <submittedName>
        <fullName evidence="2">Uncharacterized protein</fullName>
    </submittedName>
</protein>
<keyword evidence="1" id="KW-1133">Transmembrane helix</keyword>
<evidence type="ECO:0000313" key="2">
    <source>
        <dbReference type="EMBL" id="KAK0496684.1"/>
    </source>
</evidence>
<keyword evidence="1" id="KW-0472">Membrane</keyword>
<keyword evidence="3" id="KW-1185">Reference proteome</keyword>
<comment type="caution">
    <text evidence="2">The sequence shown here is derived from an EMBL/GenBank/DDBJ whole genome shotgun (WGS) entry which is preliminary data.</text>
</comment>
<organism evidence="2 3">
    <name type="scientific">Armillaria luteobubalina</name>
    <dbReference type="NCBI Taxonomy" id="153913"/>
    <lineage>
        <taxon>Eukaryota</taxon>
        <taxon>Fungi</taxon>
        <taxon>Dikarya</taxon>
        <taxon>Basidiomycota</taxon>
        <taxon>Agaricomycotina</taxon>
        <taxon>Agaricomycetes</taxon>
        <taxon>Agaricomycetidae</taxon>
        <taxon>Agaricales</taxon>
        <taxon>Marasmiineae</taxon>
        <taxon>Physalacriaceae</taxon>
        <taxon>Armillaria</taxon>
    </lineage>
</organism>
<reference evidence="2" key="1">
    <citation type="submission" date="2023-06" db="EMBL/GenBank/DDBJ databases">
        <authorList>
            <consortium name="Lawrence Berkeley National Laboratory"/>
            <person name="Ahrendt S."/>
            <person name="Sahu N."/>
            <person name="Indic B."/>
            <person name="Wong-Bajracharya J."/>
            <person name="Merenyi Z."/>
            <person name="Ke H.-M."/>
            <person name="Monk M."/>
            <person name="Kocsube S."/>
            <person name="Drula E."/>
            <person name="Lipzen A."/>
            <person name="Balint B."/>
            <person name="Henrissat B."/>
            <person name="Andreopoulos B."/>
            <person name="Martin F.M."/>
            <person name="Harder C.B."/>
            <person name="Rigling D."/>
            <person name="Ford K.L."/>
            <person name="Foster G.D."/>
            <person name="Pangilinan J."/>
            <person name="Papanicolaou A."/>
            <person name="Barry K."/>
            <person name="LaButti K."/>
            <person name="Viragh M."/>
            <person name="Koriabine M."/>
            <person name="Yan M."/>
            <person name="Riley R."/>
            <person name="Champramary S."/>
            <person name="Plett K.L."/>
            <person name="Tsai I.J."/>
            <person name="Slot J."/>
            <person name="Sipos G."/>
            <person name="Plett J."/>
            <person name="Nagy L.G."/>
            <person name="Grigoriev I.V."/>
        </authorList>
    </citation>
    <scope>NUCLEOTIDE SEQUENCE</scope>
    <source>
        <strain evidence="2">HWK02</strain>
    </source>
</reference>
<evidence type="ECO:0000256" key="1">
    <source>
        <dbReference type="SAM" id="Phobius"/>
    </source>
</evidence>
<dbReference type="AlphaFoldDB" id="A0AA39Q7N9"/>
<gene>
    <name evidence="2" type="ORF">EDD18DRAFT_1462410</name>
</gene>
<proteinExistence type="predicted"/>
<feature type="transmembrane region" description="Helical" evidence="1">
    <location>
        <begin position="28"/>
        <end position="49"/>
    </location>
</feature>
<sequence length="87" mass="9831">MYVANAQSAQIVSICAYAIQVRHQVPPAYIFIHGGGNVVFHGLSCLWFGKTIEAMRMRFFGDSEVKAHTTIGMTPKQNGHLQHRRRF</sequence>